<reference evidence="2 3" key="1">
    <citation type="submission" date="2018-12" db="EMBL/GenBank/DDBJ databases">
        <authorList>
            <person name="Li S."/>
            <person name="Yang R."/>
            <person name="Chen G."/>
            <person name="Zou L."/>
            <person name="Zhang C."/>
            <person name="Chen Y."/>
            <person name="Liu Z."/>
            <person name="Li Y."/>
            <person name="Yan Y."/>
            <person name="Huang M."/>
            <person name="Chen T."/>
        </authorList>
    </citation>
    <scope>NUCLEOTIDE SEQUENCE [LARGE SCALE GENOMIC DNA]</scope>
    <source>
        <strain evidence="2 3">2014</strain>
    </source>
</reference>
<dbReference type="EMBL" id="CP034337">
    <property type="protein sequence ID" value="AZL74197.1"/>
    <property type="molecule type" value="Genomic_DNA"/>
</dbReference>
<dbReference type="Proteomes" id="UP000272622">
    <property type="component" value="Chromosome"/>
</dbReference>
<proteinExistence type="predicted"/>
<gene>
    <name evidence="2" type="ORF">EI693_14345</name>
</gene>
<evidence type="ECO:0000313" key="2">
    <source>
        <dbReference type="EMBL" id="AZL74197.1"/>
    </source>
</evidence>
<accession>A0ABM7CRW1</accession>
<organism evidence="2 3">
    <name type="scientific">Pseudomonas oryziphila</name>
    <dbReference type="NCBI Taxonomy" id="2894079"/>
    <lineage>
        <taxon>Bacteria</taxon>
        <taxon>Pseudomonadati</taxon>
        <taxon>Pseudomonadota</taxon>
        <taxon>Gammaproteobacteria</taxon>
        <taxon>Pseudomonadales</taxon>
        <taxon>Pseudomonadaceae</taxon>
        <taxon>Pseudomonas</taxon>
    </lineage>
</organism>
<protein>
    <submittedName>
        <fullName evidence="2">Uncharacterized protein</fullName>
    </submittedName>
</protein>
<evidence type="ECO:0000313" key="3">
    <source>
        <dbReference type="Proteomes" id="UP000272622"/>
    </source>
</evidence>
<evidence type="ECO:0000256" key="1">
    <source>
        <dbReference type="SAM" id="MobiDB-lite"/>
    </source>
</evidence>
<name>A0ABM7CRW1_9PSED</name>
<sequence>MRQGGQRYPHRHNWPETNVGAGLPAMRRAGGARSPSQQTPDGEHLQIKKSAQGGLAIAHVVR</sequence>
<feature type="region of interest" description="Disordered" evidence="1">
    <location>
        <begin position="1"/>
        <end position="62"/>
    </location>
</feature>
<keyword evidence="3" id="KW-1185">Reference proteome</keyword>